<comment type="caution">
    <text evidence="1">The sequence shown here is derived from an EMBL/GenBank/DDBJ whole genome shotgun (WGS) entry which is preliminary data.</text>
</comment>
<proteinExistence type="predicted"/>
<organism evidence="1 2">
    <name type="scientific">Catenaria anguillulae PL171</name>
    <dbReference type="NCBI Taxonomy" id="765915"/>
    <lineage>
        <taxon>Eukaryota</taxon>
        <taxon>Fungi</taxon>
        <taxon>Fungi incertae sedis</taxon>
        <taxon>Blastocladiomycota</taxon>
        <taxon>Blastocladiomycetes</taxon>
        <taxon>Blastocladiales</taxon>
        <taxon>Catenariaceae</taxon>
        <taxon>Catenaria</taxon>
    </lineage>
</organism>
<dbReference type="EMBL" id="MCFL01000062">
    <property type="protein sequence ID" value="ORZ31300.1"/>
    <property type="molecule type" value="Genomic_DNA"/>
</dbReference>
<sequence>MPGGTFGWRARICAKLLDGSEMSSRRSSAALSNVVIMSWRRENKGESWRAATTATNECKFPSANRYCRHTSATRIHFS</sequence>
<keyword evidence="2" id="KW-1185">Reference proteome</keyword>
<dbReference type="AlphaFoldDB" id="A0A1Y2H9P5"/>
<evidence type="ECO:0000313" key="1">
    <source>
        <dbReference type="EMBL" id="ORZ31300.1"/>
    </source>
</evidence>
<reference evidence="1 2" key="1">
    <citation type="submission" date="2016-07" db="EMBL/GenBank/DDBJ databases">
        <title>Pervasive Adenine N6-methylation of Active Genes in Fungi.</title>
        <authorList>
            <consortium name="DOE Joint Genome Institute"/>
            <person name="Mondo S.J."/>
            <person name="Dannebaum R.O."/>
            <person name="Kuo R.C."/>
            <person name="Labutti K."/>
            <person name="Haridas S."/>
            <person name="Kuo A."/>
            <person name="Salamov A."/>
            <person name="Ahrendt S.R."/>
            <person name="Lipzen A."/>
            <person name="Sullivan W."/>
            <person name="Andreopoulos W.B."/>
            <person name="Clum A."/>
            <person name="Lindquist E."/>
            <person name="Daum C."/>
            <person name="Ramamoorthy G.K."/>
            <person name="Gryganskyi A."/>
            <person name="Culley D."/>
            <person name="Magnuson J.K."/>
            <person name="James T.Y."/>
            <person name="O'Malley M.A."/>
            <person name="Stajich J.E."/>
            <person name="Spatafora J.W."/>
            <person name="Visel A."/>
            <person name="Grigoriev I.V."/>
        </authorList>
    </citation>
    <scope>NUCLEOTIDE SEQUENCE [LARGE SCALE GENOMIC DNA]</scope>
    <source>
        <strain evidence="1 2">PL171</strain>
    </source>
</reference>
<name>A0A1Y2H9P5_9FUNG</name>
<accession>A0A1Y2H9P5</accession>
<gene>
    <name evidence="1" type="ORF">BCR44DRAFT_1442611</name>
</gene>
<dbReference type="Proteomes" id="UP000193411">
    <property type="component" value="Unassembled WGS sequence"/>
</dbReference>
<evidence type="ECO:0000313" key="2">
    <source>
        <dbReference type="Proteomes" id="UP000193411"/>
    </source>
</evidence>
<protein>
    <submittedName>
        <fullName evidence="1">Uncharacterized protein</fullName>
    </submittedName>
</protein>